<keyword evidence="1" id="KW-0472">Membrane</keyword>
<protein>
    <submittedName>
        <fullName evidence="2">Uncharacterized protein</fullName>
    </submittedName>
</protein>
<dbReference type="AlphaFoldDB" id="A0A5S4F9Y8"/>
<evidence type="ECO:0000313" key="3">
    <source>
        <dbReference type="Proteomes" id="UP000309128"/>
    </source>
</evidence>
<keyword evidence="3" id="KW-1185">Reference proteome</keyword>
<sequence length="100" mass="11215">MTPADAVPLIWAIGAMPYLPYVVRYIEEREQRDPLQLCDDCRHQLRSWRSNISGLDAQGKMPVAGAMIIVMGALSWPITGLAWLVIKATGRRHVCKLAKK</sequence>
<accession>A0A5S4F9Y8</accession>
<gene>
    <name evidence="2" type="ORF">ETD86_29495</name>
</gene>
<comment type="caution">
    <text evidence="2">The sequence shown here is derived from an EMBL/GenBank/DDBJ whole genome shotgun (WGS) entry which is preliminary data.</text>
</comment>
<proteinExistence type="predicted"/>
<feature type="transmembrane region" description="Helical" evidence="1">
    <location>
        <begin position="63"/>
        <end position="86"/>
    </location>
</feature>
<organism evidence="2 3">
    <name type="scientific">Nonomuraea turkmeniaca</name>
    <dbReference type="NCBI Taxonomy" id="103838"/>
    <lineage>
        <taxon>Bacteria</taxon>
        <taxon>Bacillati</taxon>
        <taxon>Actinomycetota</taxon>
        <taxon>Actinomycetes</taxon>
        <taxon>Streptosporangiales</taxon>
        <taxon>Streptosporangiaceae</taxon>
        <taxon>Nonomuraea</taxon>
    </lineage>
</organism>
<name>A0A5S4F9Y8_9ACTN</name>
<evidence type="ECO:0000256" key="1">
    <source>
        <dbReference type="SAM" id="Phobius"/>
    </source>
</evidence>
<dbReference type="EMBL" id="VCKY01000114">
    <property type="protein sequence ID" value="TMR14083.1"/>
    <property type="molecule type" value="Genomic_DNA"/>
</dbReference>
<dbReference type="RefSeq" id="WP_138669511.1">
    <property type="nucleotide sequence ID" value="NZ_VCKY01000114.1"/>
</dbReference>
<evidence type="ECO:0000313" key="2">
    <source>
        <dbReference type="EMBL" id="TMR14083.1"/>
    </source>
</evidence>
<reference evidence="2 3" key="1">
    <citation type="submission" date="2019-05" db="EMBL/GenBank/DDBJ databases">
        <title>Draft genome sequence of Nonomuraea turkmeniaca DSM 43926.</title>
        <authorList>
            <person name="Saricaoglu S."/>
            <person name="Isik K."/>
        </authorList>
    </citation>
    <scope>NUCLEOTIDE SEQUENCE [LARGE SCALE GENOMIC DNA]</scope>
    <source>
        <strain evidence="2 3">DSM 43926</strain>
    </source>
</reference>
<dbReference type="Proteomes" id="UP000309128">
    <property type="component" value="Unassembled WGS sequence"/>
</dbReference>
<keyword evidence="1" id="KW-0812">Transmembrane</keyword>
<keyword evidence="1" id="KW-1133">Transmembrane helix</keyword>